<protein>
    <submittedName>
        <fullName evidence="2">Uncharacterized protein</fullName>
    </submittedName>
</protein>
<organism evidence="2">
    <name type="scientific">Arundo donax</name>
    <name type="common">Giant reed</name>
    <name type="synonym">Donax arundinaceus</name>
    <dbReference type="NCBI Taxonomy" id="35708"/>
    <lineage>
        <taxon>Eukaryota</taxon>
        <taxon>Viridiplantae</taxon>
        <taxon>Streptophyta</taxon>
        <taxon>Embryophyta</taxon>
        <taxon>Tracheophyta</taxon>
        <taxon>Spermatophyta</taxon>
        <taxon>Magnoliopsida</taxon>
        <taxon>Liliopsida</taxon>
        <taxon>Poales</taxon>
        <taxon>Poaceae</taxon>
        <taxon>PACMAD clade</taxon>
        <taxon>Arundinoideae</taxon>
        <taxon>Arundineae</taxon>
        <taxon>Arundo</taxon>
    </lineage>
</organism>
<dbReference type="AlphaFoldDB" id="A0A0A9FBS8"/>
<dbReference type="EMBL" id="GBRH01189247">
    <property type="protein sequence ID" value="JAE08649.1"/>
    <property type="molecule type" value="Transcribed_RNA"/>
</dbReference>
<accession>A0A0A9FBS8</accession>
<proteinExistence type="predicted"/>
<evidence type="ECO:0000313" key="2">
    <source>
        <dbReference type="EMBL" id="JAE08649.1"/>
    </source>
</evidence>
<sequence length="25" mass="2619">MQLSLPRSNPTTLIFDSTSAPAITG</sequence>
<name>A0A0A9FBS8_ARUDO</name>
<reference evidence="2" key="1">
    <citation type="submission" date="2014-09" db="EMBL/GenBank/DDBJ databases">
        <authorList>
            <person name="Magalhaes I.L.F."/>
            <person name="Oliveira U."/>
            <person name="Santos F.R."/>
            <person name="Vidigal T.H.D.A."/>
            <person name="Brescovit A.D."/>
            <person name="Santos A.J."/>
        </authorList>
    </citation>
    <scope>NUCLEOTIDE SEQUENCE</scope>
    <source>
        <tissue evidence="2">Shoot tissue taken approximately 20 cm above the soil surface</tissue>
    </source>
</reference>
<evidence type="ECO:0000256" key="1">
    <source>
        <dbReference type="SAM" id="MobiDB-lite"/>
    </source>
</evidence>
<feature type="region of interest" description="Disordered" evidence="1">
    <location>
        <begin position="1"/>
        <end position="25"/>
    </location>
</feature>
<reference evidence="2" key="2">
    <citation type="journal article" date="2015" name="Data Brief">
        <title>Shoot transcriptome of the giant reed, Arundo donax.</title>
        <authorList>
            <person name="Barrero R.A."/>
            <person name="Guerrero F.D."/>
            <person name="Moolhuijzen P."/>
            <person name="Goolsby J.A."/>
            <person name="Tidwell J."/>
            <person name="Bellgard S.E."/>
            <person name="Bellgard M.I."/>
        </authorList>
    </citation>
    <scope>NUCLEOTIDE SEQUENCE</scope>
    <source>
        <tissue evidence="2">Shoot tissue taken approximately 20 cm above the soil surface</tissue>
    </source>
</reference>